<evidence type="ECO:0000313" key="1">
    <source>
        <dbReference type="EMBL" id="TGM51626.1"/>
    </source>
</evidence>
<evidence type="ECO:0000313" key="2">
    <source>
        <dbReference type="Proteomes" id="UP000298112"/>
    </source>
</evidence>
<organism evidence="1 2">
    <name type="scientific">Leptospira vanthielii</name>
    <dbReference type="NCBI Taxonomy" id="293085"/>
    <lineage>
        <taxon>Bacteria</taxon>
        <taxon>Pseudomonadati</taxon>
        <taxon>Spirochaetota</taxon>
        <taxon>Spirochaetia</taxon>
        <taxon>Leptospirales</taxon>
        <taxon>Leptospiraceae</taxon>
        <taxon>Leptospira</taxon>
    </lineage>
</organism>
<proteinExistence type="predicted"/>
<name>A0ABY2NLM2_9LEPT</name>
<comment type="caution">
    <text evidence="1">The sequence shown here is derived from an EMBL/GenBank/DDBJ whole genome shotgun (WGS) entry which is preliminary data.</text>
</comment>
<sequence length="148" mass="17368">MVLFWFPFLLCSKPNENFSDSRKTYLKEVGLPILVTIRPRHKINTKELQLFIKTENLTNVSISKFQILFFAIDQQKQILIPEEKKTPELICSIEKKIQPNVIIKCHVGPFVYTNLWSSIQIQSISFTTEDQMRHVISEEDLDDVTVWL</sequence>
<dbReference type="Proteomes" id="UP000298112">
    <property type="component" value="Unassembled WGS sequence"/>
</dbReference>
<protein>
    <submittedName>
        <fullName evidence="1">Uncharacterized protein</fullName>
    </submittedName>
</protein>
<accession>A0ABY2NLM2</accession>
<dbReference type="RefSeq" id="WP_002987370.1">
    <property type="nucleotide sequence ID" value="NZ_RQHF01000030.1"/>
</dbReference>
<dbReference type="EMBL" id="RQHF01000030">
    <property type="protein sequence ID" value="TGM51626.1"/>
    <property type="molecule type" value="Genomic_DNA"/>
</dbReference>
<reference evidence="2" key="1">
    <citation type="journal article" date="2019" name="PLoS Negl. Trop. Dis.">
        <title>Revisiting the worldwide diversity of Leptospira species in the environment.</title>
        <authorList>
            <person name="Vincent A.T."/>
            <person name="Schiettekatte O."/>
            <person name="Bourhy P."/>
            <person name="Veyrier F.J."/>
            <person name="Picardeau M."/>
        </authorList>
    </citation>
    <scope>NUCLEOTIDE SEQUENCE [LARGE SCALE GENOMIC DNA]</scope>
    <source>
        <strain evidence="2">201601955</strain>
    </source>
</reference>
<gene>
    <name evidence="1" type="ORF">EHQ95_15105</name>
</gene>
<keyword evidence="2" id="KW-1185">Reference proteome</keyword>